<organism evidence="2 3">
    <name type="scientific">Gordonia westfalica</name>
    <dbReference type="NCBI Taxonomy" id="158898"/>
    <lineage>
        <taxon>Bacteria</taxon>
        <taxon>Bacillati</taxon>
        <taxon>Actinomycetota</taxon>
        <taxon>Actinomycetes</taxon>
        <taxon>Mycobacteriales</taxon>
        <taxon>Gordoniaceae</taxon>
        <taxon>Gordonia</taxon>
    </lineage>
</organism>
<dbReference type="Proteomes" id="UP000183180">
    <property type="component" value="Unassembled WGS sequence"/>
</dbReference>
<dbReference type="SUPFAM" id="SSF53474">
    <property type="entry name" value="alpha/beta-Hydrolases"/>
    <property type="match status" value="1"/>
</dbReference>
<dbReference type="InterPro" id="IPR000073">
    <property type="entry name" value="AB_hydrolase_1"/>
</dbReference>
<dbReference type="PANTHER" id="PTHR43689">
    <property type="entry name" value="HYDROLASE"/>
    <property type="match status" value="1"/>
</dbReference>
<dbReference type="RefSeq" id="WP_074853918.1">
    <property type="nucleotide sequence ID" value="NZ_FNLM01000036.1"/>
</dbReference>
<reference evidence="2 3" key="1">
    <citation type="submission" date="2016-10" db="EMBL/GenBank/DDBJ databases">
        <authorList>
            <person name="de Groot N.N."/>
        </authorList>
    </citation>
    <scope>NUCLEOTIDE SEQUENCE [LARGE SCALE GENOMIC DNA]</scope>
    <source>
        <strain evidence="2 3">DSM 44215</strain>
    </source>
</reference>
<evidence type="ECO:0000259" key="1">
    <source>
        <dbReference type="Pfam" id="PF12697"/>
    </source>
</evidence>
<dbReference type="Pfam" id="PF12697">
    <property type="entry name" value="Abhydrolase_6"/>
    <property type="match status" value="1"/>
</dbReference>
<evidence type="ECO:0000313" key="3">
    <source>
        <dbReference type="Proteomes" id="UP000183180"/>
    </source>
</evidence>
<dbReference type="PANTHER" id="PTHR43689:SF8">
    <property type="entry name" value="ALPHA_BETA-HYDROLASES SUPERFAMILY PROTEIN"/>
    <property type="match status" value="1"/>
</dbReference>
<dbReference type="Gene3D" id="3.40.50.1820">
    <property type="entry name" value="alpha/beta hydrolase"/>
    <property type="match status" value="1"/>
</dbReference>
<keyword evidence="2" id="KW-0378">Hydrolase</keyword>
<dbReference type="AlphaFoldDB" id="A0A1H2LKT8"/>
<dbReference type="InterPro" id="IPR029058">
    <property type="entry name" value="AB_hydrolase_fold"/>
</dbReference>
<name>A0A1H2LKT8_9ACTN</name>
<proteinExistence type="predicted"/>
<sequence>MTSESYIRFLPEPWRSAAAGVEATSSWWRWPASETRPSGPVDVHILRASRPAAPLRVLLLHGGGGHSELVWPLGAVLAGEGYDVLAPDLPQYGRTRVADPGRVRYRDWVDLVGDLIAAETEDDPRPIVVFGASLGGMLGYEVAARGARVAAVVATCFLDLAGDPAARRAAARPPALARLLPLMSSAARVGVLGRLRFPIRWVAPMSKISLNPELAQACIDDARGAGAVVSLGFLADLMTHEVPVPENYRGPRVVLVHPAADTWTSPEVSVRFARRIAARADIHLLTGCGHFPVEQPGVDELARHLRALGEDLLAESGSAQPDSAERAQ</sequence>
<dbReference type="EMBL" id="FNLM01000036">
    <property type="protein sequence ID" value="SDU81424.1"/>
    <property type="molecule type" value="Genomic_DNA"/>
</dbReference>
<dbReference type="GO" id="GO:0016787">
    <property type="term" value="F:hydrolase activity"/>
    <property type="evidence" value="ECO:0007669"/>
    <property type="project" value="UniProtKB-KW"/>
</dbReference>
<evidence type="ECO:0000313" key="2">
    <source>
        <dbReference type="EMBL" id="SDU81424.1"/>
    </source>
</evidence>
<feature type="domain" description="AB hydrolase-1" evidence="1">
    <location>
        <begin position="57"/>
        <end position="296"/>
    </location>
</feature>
<gene>
    <name evidence="2" type="ORF">SAMN04488548_136525</name>
</gene>
<accession>A0A1H2LKT8</accession>
<dbReference type="OrthoDB" id="1376138at2"/>
<dbReference type="STRING" id="158898.SAMN04488548_136525"/>
<protein>
    <submittedName>
        <fullName evidence="2">Lysophospholipase, alpha-beta hydrolase superfamily</fullName>
    </submittedName>
</protein>